<dbReference type="Proteomes" id="UP000053593">
    <property type="component" value="Unassembled WGS sequence"/>
</dbReference>
<dbReference type="EMBL" id="KN834800">
    <property type="protein sequence ID" value="KIK56089.1"/>
    <property type="molecule type" value="Genomic_DNA"/>
</dbReference>
<sequence length="276" mass="29847">MGQTLEIQAPHASSLSLPEFDTLESLRMPAIDLSQTQSLLQDPPRSEACEIVSSPHPISGSFVSHLPAFFPGLNNGALAALDYPFIASSYLHPAPASTYGSINGNSSGNRQMEESFSVSAQSGISALGSTETGRANSRTSYNCTLEATGISTVCHVLVEQNGSIIECGQEISAGNVNNHLRMHLSSEKRYTQGAKHFQCKWNVAEPGRPAIQCSKVFTERTTLRRHIHTHHGIKTSCPIPGCTKLLSIGRSDIVVRHLRSAHQIHTPKGTRIERIG</sequence>
<organism evidence="3 4">
    <name type="scientific">Collybiopsis luxurians FD-317 M1</name>
    <dbReference type="NCBI Taxonomy" id="944289"/>
    <lineage>
        <taxon>Eukaryota</taxon>
        <taxon>Fungi</taxon>
        <taxon>Dikarya</taxon>
        <taxon>Basidiomycota</taxon>
        <taxon>Agaricomycotina</taxon>
        <taxon>Agaricomycetes</taxon>
        <taxon>Agaricomycetidae</taxon>
        <taxon>Agaricales</taxon>
        <taxon>Marasmiineae</taxon>
        <taxon>Omphalotaceae</taxon>
        <taxon>Collybiopsis</taxon>
        <taxon>Collybiopsis luxurians</taxon>
    </lineage>
</organism>
<keyword evidence="1" id="KW-0863">Zinc-finger</keyword>
<dbReference type="InterPro" id="IPR013087">
    <property type="entry name" value="Znf_C2H2_type"/>
</dbReference>
<feature type="domain" description="C2H2-type" evidence="2">
    <location>
        <begin position="197"/>
        <end position="235"/>
    </location>
</feature>
<gene>
    <name evidence="3" type="ORF">GYMLUDRAFT_87385</name>
</gene>
<keyword evidence="1" id="KW-0479">Metal-binding</keyword>
<protein>
    <submittedName>
        <fullName evidence="3">Unplaced genomic scaffold GYMLUscaffold_52, whole genome shotgun sequence</fullName>
    </submittedName>
</protein>
<dbReference type="HOGENOM" id="CLU_1008502_0_0_1"/>
<proteinExistence type="predicted"/>
<evidence type="ECO:0000256" key="1">
    <source>
        <dbReference type="PROSITE-ProRule" id="PRU00042"/>
    </source>
</evidence>
<evidence type="ECO:0000313" key="4">
    <source>
        <dbReference type="Proteomes" id="UP000053593"/>
    </source>
</evidence>
<dbReference type="PROSITE" id="PS50157">
    <property type="entry name" value="ZINC_FINGER_C2H2_2"/>
    <property type="match status" value="1"/>
</dbReference>
<keyword evidence="4" id="KW-1185">Reference proteome</keyword>
<evidence type="ECO:0000313" key="3">
    <source>
        <dbReference type="EMBL" id="KIK56089.1"/>
    </source>
</evidence>
<accession>A0A0D0C160</accession>
<dbReference type="Gene3D" id="3.30.160.60">
    <property type="entry name" value="Classic Zinc Finger"/>
    <property type="match status" value="1"/>
</dbReference>
<keyword evidence="1" id="KW-0862">Zinc</keyword>
<name>A0A0D0C160_9AGAR</name>
<evidence type="ECO:0000259" key="2">
    <source>
        <dbReference type="PROSITE" id="PS50157"/>
    </source>
</evidence>
<dbReference type="AlphaFoldDB" id="A0A0D0C160"/>
<reference evidence="3 4" key="1">
    <citation type="submission" date="2014-04" db="EMBL/GenBank/DDBJ databases">
        <title>Evolutionary Origins and Diversification of the Mycorrhizal Mutualists.</title>
        <authorList>
            <consortium name="DOE Joint Genome Institute"/>
            <consortium name="Mycorrhizal Genomics Consortium"/>
            <person name="Kohler A."/>
            <person name="Kuo A."/>
            <person name="Nagy L.G."/>
            <person name="Floudas D."/>
            <person name="Copeland A."/>
            <person name="Barry K.W."/>
            <person name="Cichocki N."/>
            <person name="Veneault-Fourrey C."/>
            <person name="LaButti K."/>
            <person name="Lindquist E.A."/>
            <person name="Lipzen A."/>
            <person name="Lundell T."/>
            <person name="Morin E."/>
            <person name="Murat C."/>
            <person name="Riley R."/>
            <person name="Ohm R."/>
            <person name="Sun H."/>
            <person name="Tunlid A."/>
            <person name="Henrissat B."/>
            <person name="Grigoriev I.V."/>
            <person name="Hibbett D.S."/>
            <person name="Martin F."/>
        </authorList>
    </citation>
    <scope>NUCLEOTIDE SEQUENCE [LARGE SCALE GENOMIC DNA]</scope>
    <source>
        <strain evidence="3 4">FD-317 M1</strain>
    </source>
</reference>
<dbReference type="GO" id="GO:0008270">
    <property type="term" value="F:zinc ion binding"/>
    <property type="evidence" value="ECO:0007669"/>
    <property type="project" value="UniProtKB-KW"/>
</dbReference>